<feature type="compositionally biased region" description="Basic and acidic residues" evidence="1">
    <location>
        <begin position="467"/>
        <end position="478"/>
    </location>
</feature>
<dbReference type="PANTHER" id="PTHR23308">
    <property type="entry name" value="NUCLEAR INHIBITOR OF PROTEIN PHOSPHATASE-1"/>
    <property type="match status" value="1"/>
</dbReference>
<proteinExistence type="predicted"/>
<feature type="region of interest" description="Disordered" evidence="1">
    <location>
        <begin position="618"/>
        <end position="677"/>
    </location>
</feature>
<dbReference type="Gene3D" id="2.60.200.20">
    <property type="match status" value="1"/>
</dbReference>
<dbReference type="InterPro" id="IPR008984">
    <property type="entry name" value="SMAD_FHA_dom_sf"/>
</dbReference>
<dbReference type="Proteomes" id="UP000631114">
    <property type="component" value="Unassembled WGS sequence"/>
</dbReference>
<dbReference type="SUPFAM" id="SSF49879">
    <property type="entry name" value="SMAD/FHA domain"/>
    <property type="match status" value="1"/>
</dbReference>
<keyword evidence="4" id="KW-1185">Reference proteome</keyword>
<evidence type="ECO:0000313" key="4">
    <source>
        <dbReference type="Proteomes" id="UP000631114"/>
    </source>
</evidence>
<evidence type="ECO:0000256" key="1">
    <source>
        <dbReference type="SAM" id="MobiDB-lite"/>
    </source>
</evidence>
<protein>
    <recommendedName>
        <fullName evidence="2">FHA domain-containing protein</fullName>
    </recommendedName>
</protein>
<organism evidence="3 4">
    <name type="scientific">Coptis chinensis</name>
    <dbReference type="NCBI Taxonomy" id="261450"/>
    <lineage>
        <taxon>Eukaryota</taxon>
        <taxon>Viridiplantae</taxon>
        <taxon>Streptophyta</taxon>
        <taxon>Embryophyta</taxon>
        <taxon>Tracheophyta</taxon>
        <taxon>Spermatophyta</taxon>
        <taxon>Magnoliopsida</taxon>
        <taxon>Ranunculales</taxon>
        <taxon>Ranunculaceae</taxon>
        <taxon>Coptidoideae</taxon>
        <taxon>Coptis</taxon>
    </lineage>
</organism>
<dbReference type="CDD" id="cd22677">
    <property type="entry name" value="FHA_Kanadaptin"/>
    <property type="match status" value="1"/>
</dbReference>
<feature type="compositionally biased region" description="Polar residues" evidence="1">
    <location>
        <begin position="666"/>
        <end position="677"/>
    </location>
</feature>
<dbReference type="OrthoDB" id="444265at2759"/>
<dbReference type="AlphaFoldDB" id="A0A835IR54"/>
<gene>
    <name evidence="3" type="ORF">IFM89_003375</name>
</gene>
<evidence type="ECO:0000313" key="3">
    <source>
        <dbReference type="EMBL" id="KAF9623585.1"/>
    </source>
</evidence>
<dbReference type="EMBL" id="JADFTS010000001">
    <property type="protein sequence ID" value="KAF9623585.1"/>
    <property type="molecule type" value="Genomic_DNA"/>
</dbReference>
<accession>A0A835IR54</accession>
<feature type="region of interest" description="Disordered" evidence="1">
    <location>
        <begin position="454"/>
        <end position="506"/>
    </location>
</feature>
<name>A0A835IR54_9MAGN</name>
<feature type="domain" description="FHA" evidence="2">
    <location>
        <begin position="99"/>
        <end position="149"/>
    </location>
</feature>
<comment type="caution">
    <text evidence="3">The sequence shown here is derived from an EMBL/GenBank/DDBJ whole genome shotgun (WGS) entry which is preliminary data.</text>
</comment>
<dbReference type="InterPro" id="IPR000253">
    <property type="entry name" value="FHA_dom"/>
</dbReference>
<feature type="region of interest" description="Disordered" evidence="1">
    <location>
        <begin position="1"/>
        <end position="46"/>
    </location>
</feature>
<dbReference type="SMART" id="SM00240">
    <property type="entry name" value="FHA"/>
    <property type="match status" value="1"/>
</dbReference>
<feature type="compositionally biased region" description="Acidic residues" evidence="1">
    <location>
        <begin position="306"/>
        <end position="319"/>
    </location>
</feature>
<evidence type="ECO:0000259" key="2">
    <source>
        <dbReference type="PROSITE" id="PS50006"/>
    </source>
</evidence>
<dbReference type="InterPro" id="IPR050923">
    <property type="entry name" value="Cell_Proc_Reg/RNA_Proc"/>
</dbReference>
<feature type="region of interest" description="Disordered" evidence="1">
    <location>
        <begin position="283"/>
        <end position="339"/>
    </location>
</feature>
<dbReference type="FunFam" id="2.60.200.20:FF:000053">
    <property type="entry name" value="Os06g0275900 protein"/>
    <property type="match status" value="1"/>
</dbReference>
<reference evidence="3 4" key="1">
    <citation type="submission" date="2020-10" db="EMBL/GenBank/DDBJ databases">
        <title>The Coptis chinensis genome and diversification of protoberbering-type alkaloids.</title>
        <authorList>
            <person name="Wang B."/>
            <person name="Shu S."/>
            <person name="Song C."/>
            <person name="Liu Y."/>
        </authorList>
    </citation>
    <scope>NUCLEOTIDE SEQUENCE [LARGE SCALE GENOMIC DNA]</scope>
    <source>
        <strain evidence="3">HL-2020</strain>
        <tissue evidence="3">Leaf</tissue>
    </source>
</reference>
<dbReference type="PROSITE" id="PS50006">
    <property type="entry name" value="FHA_DOMAIN"/>
    <property type="match status" value="1"/>
</dbReference>
<sequence length="677" mass="74462">MGPPTCSPPKNEETSTMKNKVPMDPPPVPKFPIQEEETNTTLTNEEESKPILVDDLPGGITLPYTIPPWSEPPCHPYSLEILKDGSIIDQFDISKKGAYMFGRVDLCDFVLDHPTISRFHAVVQFKQSGEAYVYDLGSTHGTSVNKNQVKKKVYTELHVGDVIRFGHSSRLYIFQGPSELMPPEGDLKRVRTAKVREEMHDREASILRAKQEAALADGISWGMEEDAIEEAEIANMKKEIDAIRVKDISQGGLTQGQQTQIARNEQRTAQILEELESLEETLNESIQESIGARSGKVRSKKKGAPMEEEDEAPSDDDDFYDRTKKSATQKAGEHQSIETADSLLDKKDVIMKEMENKRSLISEKTKSINEIEGGADGGDALDTYMTGLSSQLVLDSTMQLQQDLSSLQSELDRILYLLKIADPTGEAAKKRDLNVKTSVLNEVEVATSGITKLLPREQNKKSGSGKLTDDSTRQEGTHEGTTQAVTVAEVENNVTDSTESKAPAYTVRKPQWLGAIHDSQKKEIKQEAAPSNVDDSDQFVNYKDRKEALGSTVSIQVESGIEAAAPGLIIRKRKLVEKPKESDDKATQLSASLVEAETAAADAVALLLKHQKGLLVSDEEGHDGAGAQTRNENTKSRRILGPEKPAFLGSNPDYEGWAPPKGQSGDGRTSLNERFGY</sequence>
<dbReference type="Pfam" id="PF00498">
    <property type="entry name" value="FHA"/>
    <property type="match status" value="1"/>
</dbReference>